<accession>A0A9Q9IRQ5</accession>
<organism evidence="1 2">
    <name type="scientific">Dactylosporangium aurantiacum</name>
    <dbReference type="NCBI Taxonomy" id="35754"/>
    <lineage>
        <taxon>Bacteria</taxon>
        <taxon>Bacillati</taxon>
        <taxon>Actinomycetota</taxon>
        <taxon>Actinomycetes</taxon>
        <taxon>Micromonosporales</taxon>
        <taxon>Micromonosporaceae</taxon>
        <taxon>Dactylosporangium</taxon>
    </lineage>
</organism>
<proteinExistence type="predicted"/>
<dbReference type="InterPro" id="IPR011008">
    <property type="entry name" value="Dimeric_a/b-barrel"/>
</dbReference>
<evidence type="ECO:0008006" key="3">
    <source>
        <dbReference type="Google" id="ProtNLM"/>
    </source>
</evidence>
<dbReference type="EMBL" id="CP073767">
    <property type="protein sequence ID" value="UWZ58170.1"/>
    <property type="molecule type" value="Genomic_DNA"/>
</dbReference>
<dbReference type="RefSeq" id="WP_033361787.1">
    <property type="nucleotide sequence ID" value="NZ_CP073767.1"/>
</dbReference>
<dbReference type="Proteomes" id="UP001058003">
    <property type="component" value="Chromosome"/>
</dbReference>
<dbReference type="AlphaFoldDB" id="A0A9Q9IRQ5"/>
<dbReference type="OrthoDB" id="5147144at2"/>
<keyword evidence="2" id="KW-1185">Reference proteome</keyword>
<sequence>MTRVLAQAVHYPHPEHHADLVAAMQGNYAATAGLEGLESIGGFEDTAGGRLVAISLWSSMEHFQAGMAVLGAAIADVPFHLWERRPSEMTVMPEIPRP</sequence>
<dbReference type="KEGG" id="daur:Daura_19555"/>
<dbReference type="SUPFAM" id="SSF54909">
    <property type="entry name" value="Dimeric alpha+beta barrel"/>
    <property type="match status" value="1"/>
</dbReference>
<protein>
    <recommendedName>
        <fullName evidence="3">ABM domain-containing protein</fullName>
    </recommendedName>
</protein>
<evidence type="ECO:0000313" key="1">
    <source>
        <dbReference type="EMBL" id="UWZ58170.1"/>
    </source>
</evidence>
<reference evidence="1" key="1">
    <citation type="submission" date="2021-04" db="EMBL/GenBank/DDBJ databases">
        <title>Dactylosporangium aurantiacum NRRL B-8018 full assembly.</title>
        <authorList>
            <person name="Hartkoorn R.C."/>
            <person name="Beaudoing E."/>
            <person name="Hot D."/>
        </authorList>
    </citation>
    <scope>NUCLEOTIDE SEQUENCE</scope>
    <source>
        <strain evidence="1">NRRL B-8018</strain>
    </source>
</reference>
<evidence type="ECO:0000313" key="2">
    <source>
        <dbReference type="Proteomes" id="UP001058003"/>
    </source>
</evidence>
<gene>
    <name evidence="1" type="ORF">Daura_19555</name>
</gene>
<name>A0A9Q9IRQ5_9ACTN</name>